<evidence type="ECO:0000256" key="2">
    <source>
        <dbReference type="ARBA" id="ARBA00009431"/>
    </source>
</evidence>
<evidence type="ECO:0000256" key="8">
    <source>
        <dbReference type="ARBA" id="ARBA00023157"/>
    </source>
</evidence>
<protein>
    <recommendedName>
        <fullName evidence="10">Carboxypeptidase</fullName>
        <ecNumber evidence="10">3.4.16.-</ecNumber>
    </recommendedName>
</protein>
<evidence type="ECO:0000256" key="11">
    <source>
        <dbReference type="SAM" id="Phobius"/>
    </source>
</evidence>
<accession>A0AAV1DBG0</accession>
<keyword evidence="11" id="KW-1133">Transmembrane helix</keyword>
<dbReference type="InterPro" id="IPR018202">
    <property type="entry name" value="Ser_caboxypep_ser_AS"/>
</dbReference>
<keyword evidence="11" id="KW-0812">Transmembrane</keyword>
<keyword evidence="4 10" id="KW-0121">Carboxypeptidase</keyword>
<keyword evidence="8" id="KW-1015">Disulfide bond</keyword>
<evidence type="ECO:0000256" key="3">
    <source>
        <dbReference type="ARBA" id="ARBA00022525"/>
    </source>
</evidence>
<evidence type="ECO:0000256" key="10">
    <source>
        <dbReference type="RuleBase" id="RU361156"/>
    </source>
</evidence>
<dbReference type="GO" id="GO:0005576">
    <property type="term" value="C:extracellular region"/>
    <property type="evidence" value="ECO:0007669"/>
    <property type="project" value="UniProtKB-SubCell"/>
</dbReference>
<reference evidence="12" key="1">
    <citation type="submission" date="2023-03" db="EMBL/GenBank/DDBJ databases">
        <authorList>
            <person name="Julca I."/>
        </authorList>
    </citation>
    <scope>NUCLEOTIDE SEQUENCE</scope>
</reference>
<evidence type="ECO:0000256" key="5">
    <source>
        <dbReference type="ARBA" id="ARBA00022670"/>
    </source>
</evidence>
<keyword evidence="6" id="KW-0732">Signal</keyword>
<dbReference type="Gene3D" id="3.40.50.1820">
    <property type="entry name" value="alpha/beta hydrolase"/>
    <property type="match status" value="5"/>
</dbReference>
<gene>
    <name evidence="12" type="ORF">OLC1_LOCUS13308</name>
</gene>
<evidence type="ECO:0000256" key="6">
    <source>
        <dbReference type="ARBA" id="ARBA00022729"/>
    </source>
</evidence>
<dbReference type="FunFam" id="3.40.50.1820:FF:000573">
    <property type="entry name" value="Carboxypeptidase"/>
    <property type="match status" value="1"/>
</dbReference>
<dbReference type="PANTHER" id="PTHR11802">
    <property type="entry name" value="SERINE PROTEASE FAMILY S10 SERINE CARBOXYPEPTIDASE"/>
    <property type="match status" value="1"/>
</dbReference>
<dbReference type="FunFam" id="3.40.50.12670:FF:000002">
    <property type="entry name" value="Carboxypeptidase"/>
    <property type="match status" value="2"/>
</dbReference>
<dbReference type="PANTHER" id="PTHR11802:SF460">
    <property type="entry name" value="CARBOXYPEPTIDASE"/>
    <property type="match status" value="1"/>
</dbReference>
<dbReference type="Pfam" id="PF00450">
    <property type="entry name" value="Peptidase_S10"/>
    <property type="match status" value="7"/>
</dbReference>
<dbReference type="Gene3D" id="6.10.250.940">
    <property type="match status" value="4"/>
</dbReference>
<evidence type="ECO:0000256" key="4">
    <source>
        <dbReference type="ARBA" id="ARBA00022645"/>
    </source>
</evidence>
<dbReference type="GO" id="GO:0005773">
    <property type="term" value="C:vacuole"/>
    <property type="evidence" value="ECO:0007669"/>
    <property type="project" value="TreeGrafter"/>
</dbReference>
<keyword evidence="3" id="KW-0964">Secreted</keyword>
<proteinExistence type="inferred from homology"/>
<dbReference type="Gene3D" id="3.40.50.11320">
    <property type="match status" value="3"/>
</dbReference>
<dbReference type="Gene3D" id="3.40.50.12670">
    <property type="match status" value="1"/>
</dbReference>
<keyword evidence="11" id="KW-0472">Membrane</keyword>
<name>A0AAV1DBG0_OLDCO</name>
<feature type="transmembrane region" description="Helical" evidence="11">
    <location>
        <begin position="7"/>
        <end position="26"/>
    </location>
</feature>
<dbReference type="InterPro" id="IPR033124">
    <property type="entry name" value="Ser_caboxypep_his_AS"/>
</dbReference>
<dbReference type="SUPFAM" id="SSF53474">
    <property type="entry name" value="alpha/beta-Hydrolases"/>
    <property type="match status" value="5"/>
</dbReference>
<dbReference type="PRINTS" id="PR00724">
    <property type="entry name" value="CRBOXYPTASEC"/>
</dbReference>
<dbReference type="InterPro" id="IPR029058">
    <property type="entry name" value="AB_hydrolase_fold"/>
</dbReference>
<dbReference type="FunFam" id="3.40.50.1820:FF:000055">
    <property type="entry name" value="Carboxypeptidase"/>
    <property type="match status" value="1"/>
</dbReference>
<sequence length="2194" mass="243270">MEERRVFYSIMLNFFVHVLLIFPGLVQSFGKDQAGSLMSFRRAKRVARNTIKDMDLTFETLMSLEDGTKTTFFDGGKMEDDLIRNGLPGQPAGVTFKQYAGYVDVDKASGRSLFYYFAEAAEDPHAKPLLLWLNGGPGCSSLGYGAMIELGPFGVNPDGKTLYLREYAWNRAANTLFLESPAGVGFSYSNTTSDYKIAGDKRTAEDAYTFLVNWFKRFPHYKARDFYIMGESYAGHYVPQLADIIIKKNAMVGSATKIQLKGIMIGNGVLNDEIDAKGTYDFLWTHALISDEMYQRLRDTCMVETKVCEQVEDAGKLEFGDIDMSNIYGPLCSPSDTEALHANQTNLPPSWQLCSDIINDWQDSPSSMFPVYKRLAASGLRILQFSGDVDVIVSVTSTRYSIEAMKMKVIKPWRPWLDESYDVAGYEVTYDGLTFATVREAGHQVPEYQPRRALALLNRHLRTRSSKMLVNFATEEDVDYNVGDSSPVCVGSPQGSKAADKITALPGQPNGIKFDQYSGYVTVDPNADRALFYWFVESHNSSSKKPLVLWLNGGPGCSSLGAGALTELGPFRVNSDGKTLWQNPYAWNNVANVLFLESPAGVGFSYSNTTSGYVVGDKRTAEDSYTFLVNWLERFPEYKARDFFIAGESYAGHYVPQLAQYILKKNKITNHIVVNLKGIAVNECAQYRNEAYAAQGNIDPYNIYAPICLSSSSNSSLSSQRPPSVSQFDPCISNYVHAYLNTPEVQQSFHANITGSLPGTWEICNYFMNENWQDEPKSVLPVIKKLIRSGVSVWLYCPSPEGRLNLGLAQRSSSARKLEINLKVCLFVASVQCYVGVGNDPLTEHLRSRSSKESFNFLTEEDLDNNVRYSPVYVGSQDGLKAADQITALPGQPDGLSFNQYAGYVTVDPNAGRALFYYFAESENSSSKPLVLWLNGGPGCSSLGAGAFAELGPFRVNSDGKTLWQNPYAWNTAANVLFLESPAGVGFSYSNTSSDYVTGDKRTAADSYTFLINWLERFPEYKTREFFLTGESYAGHYVPQLAQLILQNNKIMTNQTVINLKGIAIGNAYVDVETQNRGVIDYILSHALISDEIYQGIISNCNFSFLNPSSDACKQYQDQATAAEGDINPYNIYAPLCLSPSRPPPRSEFDPCTGYYIDSYLNTPEVQQSLHANITGLPGPWGGCNDSIRNHWQDEPDSVLPVIKELTTSGISVWMYSGDVDSVVPVTTTRYAITKMGFSVKTPWYPWYTQDEVGGYAVGYDQNFTFVTSYAGIGNDPLTKHLRSRRPKTASWVHSPNEEGFKYDGYSPVYVGSQEGLKAADKISALPGQPDGVAFGQYAGYVTVDPEAGRALFYYFAESENSSSKPLVLWLNGGPGCSSLGAGAFKEIGPFRVNSDGKTLWRNPHAWNTAANVIFLESPAGVGFSYSNTSTDYVTGDKQTAADSYTFLVNWWERFPEYKTRDFFITGESYAGHYVPQLAQLILKNNKITNQTVINLKGIAIGNAYIDLETQNRGLNDFSWSHGLIPDEIYQGIISNCNFSMATPSSEACKQYQEKATAAAGHINEYNIYAPLCSSPSQTPPSISEFDPCSDDYIESYLNTPNVQQSLHANTTGGLPGPWGECSNFVHGNWEDEPDSVLDVIKELTTTGISVWIYSGDTDCNVPVTTTRYAITKMGFSVKTPWFPWYHQNEVGGYTVWYENFTFVTVRGSGHFVPSYQPARALTMFTSFLEGKLPPSTKMTPTLASVLAKEDFDNVEYSPVYTGSQDGLKEADRITELPGQPNEITFNQYAGYVTVNPIAGRALFYYFTECDDNPSSKPLVLWLNGGPGCSSIGSGALEELGPFRVSKDGKTLWQNPYAWNKVANVIFLESPAGVGFSYSNRSLSDYVTGDEETAADSYTFLVNWLERFPEYKSRDFFITGESYAGHYVPQLAQLILQHNNKTNQSAINLRGIAIGNALLDIETQNQGTLDFMWTHALISDEIHQSTVSNCNFSLADPLSEDCQTVFEILYRAQGNIFPYNIYAPLCNSSAYFSTPPNQSIHEFDPCSDDYVAAYLNIPEVQQSLHANTTQLPGPWITCSDFVGNNWKDAPDTVLPVIKELMSSGLRVWIFSGDTDSVVPVTSTRYALSKMNLSIGIPWYPWYTQGEVGGYAVGYENLTFVTVRGAGHFVPSYQPARAFTLFSSFLDGNLPPYLS</sequence>
<dbReference type="Proteomes" id="UP001161247">
    <property type="component" value="Chromosome 4"/>
</dbReference>
<dbReference type="InterPro" id="IPR001563">
    <property type="entry name" value="Peptidase_S10"/>
</dbReference>
<evidence type="ECO:0000313" key="12">
    <source>
        <dbReference type="EMBL" id="CAI9104370.1"/>
    </source>
</evidence>
<dbReference type="EC" id="3.4.16.-" evidence="10"/>
<dbReference type="FunFam" id="3.40.50.11320:FF:000002">
    <property type="entry name" value="Carboxypeptidase"/>
    <property type="match status" value="3"/>
</dbReference>
<evidence type="ECO:0000313" key="13">
    <source>
        <dbReference type="Proteomes" id="UP001161247"/>
    </source>
</evidence>
<organism evidence="12 13">
    <name type="scientific">Oldenlandia corymbosa var. corymbosa</name>
    <dbReference type="NCBI Taxonomy" id="529605"/>
    <lineage>
        <taxon>Eukaryota</taxon>
        <taxon>Viridiplantae</taxon>
        <taxon>Streptophyta</taxon>
        <taxon>Embryophyta</taxon>
        <taxon>Tracheophyta</taxon>
        <taxon>Spermatophyta</taxon>
        <taxon>Magnoliopsida</taxon>
        <taxon>eudicotyledons</taxon>
        <taxon>Gunneridae</taxon>
        <taxon>Pentapetalae</taxon>
        <taxon>asterids</taxon>
        <taxon>lamiids</taxon>
        <taxon>Gentianales</taxon>
        <taxon>Rubiaceae</taxon>
        <taxon>Rubioideae</taxon>
        <taxon>Spermacoceae</taxon>
        <taxon>Hedyotis-Oldenlandia complex</taxon>
        <taxon>Oldenlandia</taxon>
    </lineage>
</organism>
<dbReference type="PROSITE" id="PS00560">
    <property type="entry name" value="CARBOXYPEPT_SER_HIS"/>
    <property type="match status" value="2"/>
</dbReference>
<comment type="similarity">
    <text evidence="2 10">Belongs to the peptidase S10 family.</text>
</comment>
<keyword evidence="9" id="KW-0325">Glycoprotein</keyword>
<dbReference type="EMBL" id="OX459121">
    <property type="protein sequence ID" value="CAI9104370.1"/>
    <property type="molecule type" value="Genomic_DNA"/>
</dbReference>
<dbReference type="GO" id="GO:0006508">
    <property type="term" value="P:proteolysis"/>
    <property type="evidence" value="ECO:0007669"/>
    <property type="project" value="UniProtKB-KW"/>
</dbReference>
<keyword evidence="7 10" id="KW-0378">Hydrolase</keyword>
<dbReference type="PROSITE" id="PS00131">
    <property type="entry name" value="CARBOXYPEPT_SER_SER"/>
    <property type="match status" value="5"/>
</dbReference>
<evidence type="ECO:0000256" key="1">
    <source>
        <dbReference type="ARBA" id="ARBA00004613"/>
    </source>
</evidence>
<comment type="subcellular location">
    <subcellularLocation>
        <location evidence="1">Secreted</location>
    </subcellularLocation>
</comment>
<evidence type="ECO:0000256" key="7">
    <source>
        <dbReference type="ARBA" id="ARBA00022801"/>
    </source>
</evidence>
<dbReference type="GO" id="GO:0004185">
    <property type="term" value="F:serine-type carboxypeptidase activity"/>
    <property type="evidence" value="ECO:0007669"/>
    <property type="project" value="UniProtKB-UniRule"/>
</dbReference>
<keyword evidence="13" id="KW-1185">Reference proteome</keyword>
<evidence type="ECO:0000256" key="9">
    <source>
        <dbReference type="ARBA" id="ARBA00023180"/>
    </source>
</evidence>
<keyword evidence="5 10" id="KW-0645">Protease</keyword>
<dbReference type="FunFam" id="3.40.50.1820:FF:000030">
    <property type="entry name" value="Carboxypeptidase"/>
    <property type="match status" value="3"/>
</dbReference>